<reference evidence="1 2" key="1">
    <citation type="journal article" date="2008" name="J. Bacteriol.">
        <title>Insights into plant cell wall degradation from the genome sequence of the soil bacterium Cellvibrio japonicus.</title>
        <authorList>
            <person name="Deboy R.T."/>
            <person name="Mongodin E.F."/>
            <person name="Fouts D.E."/>
            <person name="Tailford L.E."/>
            <person name="Khouri H."/>
            <person name="Emerson J.B."/>
            <person name="Mohamoud Y."/>
            <person name="Watkins K."/>
            <person name="Henrissat B."/>
            <person name="Gilbert H.J."/>
            <person name="Nelson K.E."/>
        </authorList>
    </citation>
    <scope>NUCLEOTIDE SEQUENCE [LARGE SCALE GENOMIC DNA]</scope>
    <source>
        <strain evidence="1 2">Ueda107</strain>
    </source>
</reference>
<dbReference type="Proteomes" id="UP000001036">
    <property type="component" value="Chromosome"/>
</dbReference>
<evidence type="ECO:0000313" key="2">
    <source>
        <dbReference type="Proteomes" id="UP000001036"/>
    </source>
</evidence>
<dbReference type="InterPro" id="IPR029069">
    <property type="entry name" value="HotDog_dom_sf"/>
</dbReference>
<gene>
    <name evidence="1" type="ordered locus">CJA_0095</name>
</gene>
<dbReference type="STRING" id="498211.CJA_0095"/>
<dbReference type="AlphaFoldDB" id="B3PFH9"/>
<accession>B3PFH9</accession>
<protein>
    <submittedName>
        <fullName evidence="1">Conserved domain protein</fullName>
    </submittedName>
</protein>
<dbReference type="KEGG" id="cja:CJA_0095"/>
<dbReference type="RefSeq" id="WP_012485778.1">
    <property type="nucleotide sequence ID" value="NC_010995.1"/>
</dbReference>
<dbReference type="Gene3D" id="3.10.129.10">
    <property type="entry name" value="Hotdog Thioesterase"/>
    <property type="match status" value="1"/>
</dbReference>
<dbReference type="eggNOG" id="COG4706">
    <property type="taxonomic scope" value="Bacteria"/>
</dbReference>
<proteinExistence type="predicted"/>
<dbReference type="InterPro" id="IPR016776">
    <property type="entry name" value="ApeP-like_dehydratase"/>
</dbReference>
<keyword evidence="2" id="KW-1185">Reference proteome</keyword>
<dbReference type="EMBL" id="CP000934">
    <property type="protein sequence ID" value="ACE83630.1"/>
    <property type="molecule type" value="Genomic_DNA"/>
</dbReference>
<dbReference type="HOGENOM" id="CLU_129359_0_0_6"/>
<sequence length="140" mass="15399">MNRQQIAQLIPHGDAMCMLDEVVAWNSEHIHCRSYLVNMTANPLCEHGQLDTVLLIEYGAQAAAVHAALVQSHLGEMRPAYIGAVKDIELLGAISDNSTPLELHAQCLLNNRQGAIYELLATQADIPLLRGRLLLNQPQI</sequence>
<organism evidence="1 2">
    <name type="scientific">Cellvibrio japonicus (strain Ueda107)</name>
    <name type="common">Pseudomonas fluorescens subsp. cellulosa</name>
    <dbReference type="NCBI Taxonomy" id="498211"/>
    <lineage>
        <taxon>Bacteria</taxon>
        <taxon>Pseudomonadati</taxon>
        <taxon>Pseudomonadota</taxon>
        <taxon>Gammaproteobacteria</taxon>
        <taxon>Cellvibrionales</taxon>
        <taxon>Cellvibrionaceae</taxon>
        <taxon>Cellvibrio</taxon>
    </lineage>
</organism>
<dbReference type="SUPFAM" id="SSF54637">
    <property type="entry name" value="Thioesterase/thiol ester dehydrase-isomerase"/>
    <property type="match status" value="1"/>
</dbReference>
<dbReference type="Pfam" id="PF22817">
    <property type="entry name" value="ApeP-like"/>
    <property type="match status" value="1"/>
</dbReference>
<dbReference type="OrthoDB" id="9800188at2"/>
<name>B3PFH9_CELJU</name>
<evidence type="ECO:0000313" key="1">
    <source>
        <dbReference type="EMBL" id="ACE83630.1"/>
    </source>
</evidence>